<evidence type="ECO:0000256" key="1">
    <source>
        <dbReference type="SAM" id="MobiDB-lite"/>
    </source>
</evidence>
<evidence type="ECO:0000313" key="2">
    <source>
        <dbReference type="EMBL" id="KAK6617388.1"/>
    </source>
</evidence>
<feature type="region of interest" description="Disordered" evidence="1">
    <location>
        <begin position="84"/>
        <end position="147"/>
    </location>
</feature>
<accession>A0AAN8NVH8</accession>
<name>A0AAN8NVH8_POLSC</name>
<protein>
    <submittedName>
        <fullName evidence="2">Uncharacterized protein</fullName>
    </submittedName>
</protein>
<gene>
    <name evidence="2" type="ORF">RUM43_014397</name>
</gene>
<comment type="caution">
    <text evidence="2">The sequence shown here is derived from an EMBL/GenBank/DDBJ whole genome shotgun (WGS) entry which is preliminary data.</text>
</comment>
<feature type="compositionally biased region" description="Polar residues" evidence="1">
    <location>
        <begin position="112"/>
        <end position="126"/>
    </location>
</feature>
<sequence length="147" mass="16304">MLVLFRVFDVYCKIREWQKHRVVVLTQRMKILFLPIAEHILAHILMGMIAETNFKLVRRISFLELLSSAVVRLSRESVWGPNVESRGAGAGAGGRGGEGVTKAVGGGHKGTNLMQMTGFLQKTTANSDKKGDQSEEDRQPKEPPENT</sequence>
<feature type="compositionally biased region" description="Basic and acidic residues" evidence="1">
    <location>
        <begin position="127"/>
        <end position="147"/>
    </location>
</feature>
<evidence type="ECO:0000313" key="3">
    <source>
        <dbReference type="Proteomes" id="UP001372834"/>
    </source>
</evidence>
<organism evidence="2 3">
    <name type="scientific">Polyplax serrata</name>
    <name type="common">Common mouse louse</name>
    <dbReference type="NCBI Taxonomy" id="468196"/>
    <lineage>
        <taxon>Eukaryota</taxon>
        <taxon>Metazoa</taxon>
        <taxon>Ecdysozoa</taxon>
        <taxon>Arthropoda</taxon>
        <taxon>Hexapoda</taxon>
        <taxon>Insecta</taxon>
        <taxon>Pterygota</taxon>
        <taxon>Neoptera</taxon>
        <taxon>Paraneoptera</taxon>
        <taxon>Psocodea</taxon>
        <taxon>Troctomorpha</taxon>
        <taxon>Phthiraptera</taxon>
        <taxon>Anoplura</taxon>
        <taxon>Polyplacidae</taxon>
        <taxon>Polyplax</taxon>
    </lineage>
</organism>
<dbReference type="Proteomes" id="UP001372834">
    <property type="component" value="Unassembled WGS sequence"/>
</dbReference>
<dbReference type="EMBL" id="JAWJWE010000044">
    <property type="protein sequence ID" value="KAK6617388.1"/>
    <property type="molecule type" value="Genomic_DNA"/>
</dbReference>
<reference evidence="2 3" key="1">
    <citation type="submission" date="2023-10" db="EMBL/GenBank/DDBJ databases">
        <title>Genomes of two closely related lineages of the louse Polyplax serrata with different host specificities.</title>
        <authorList>
            <person name="Martinu J."/>
            <person name="Tarabai H."/>
            <person name="Stefka J."/>
            <person name="Hypsa V."/>
        </authorList>
    </citation>
    <scope>NUCLEOTIDE SEQUENCE [LARGE SCALE GENOMIC DNA]</scope>
    <source>
        <strain evidence="2">HR10_N</strain>
    </source>
</reference>
<proteinExistence type="predicted"/>
<dbReference type="AlphaFoldDB" id="A0AAN8NVH8"/>
<feature type="compositionally biased region" description="Gly residues" evidence="1">
    <location>
        <begin position="88"/>
        <end position="109"/>
    </location>
</feature>